<gene>
    <name evidence="2" type="ORF">BaRGS_00039237</name>
</gene>
<evidence type="ECO:0000313" key="2">
    <source>
        <dbReference type="EMBL" id="KAK7457295.1"/>
    </source>
</evidence>
<keyword evidence="3" id="KW-1185">Reference proteome</keyword>
<evidence type="ECO:0000313" key="3">
    <source>
        <dbReference type="Proteomes" id="UP001519460"/>
    </source>
</evidence>
<evidence type="ECO:0000256" key="1">
    <source>
        <dbReference type="SAM" id="MobiDB-lite"/>
    </source>
</evidence>
<proteinExistence type="predicted"/>
<comment type="caution">
    <text evidence="2">The sequence shown here is derived from an EMBL/GenBank/DDBJ whole genome shotgun (WGS) entry which is preliminary data.</text>
</comment>
<sequence>MKSFARIFLKRFRQTHDRDSPGWGCATALLDADDVTTSPETKNKFLQILGQPNTKVGTALEEFQLQLKSSYWSKLDFKQPLKLKFKRKGHRLSLRVSPREPTPSASECAADDITRGDPGGGPSGEGVVVGDREEPSPAISHNMTSCGDCAGVQEAVLFASTTGEAGPAEHESLKTSLL</sequence>
<feature type="region of interest" description="Disordered" evidence="1">
    <location>
        <begin position="92"/>
        <end position="143"/>
    </location>
</feature>
<dbReference type="AlphaFoldDB" id="A0ABD0J3U2"/>
<reference evidence="2 3" key="1">
    <citation type="journal article" date="2023" name="Sci. Data">
        <title>Genome assembly of the Korean intertidal mud-creeper Batillaria attramentaria.</title>
        <authorList>
            <person name="Patra A.K."/>
            <person name="Ho P.T."/>
            <person name="Jun S."/>
            <person name="Lee S.J."/>
            <person name="Kim Y."/>
            <person name="Won Y.J."/>
        </authorList>
    </citation>
    <scope>NUCLEOTIDE SEQUENCE [LARGE SCALE GENOMIC DNA]</scope>
    <source>
        <strain evidence="2">Wonlab-2016</strain>
    </source>
</reference>
<name>A0ABD0J3U2_9CAEN</name>
<protein>
    <submittedName>
        <fullName evidence="2">Uncharacterized protein</fullName>
    </submittedName>
</protein>
<accession>A0ABD0J3U2</accession>
<dbReference type="EMBL" id="JACVVK020000673">
    <property type="protein sequence ID" value="KAK7457295.1"/>
    <property type="molecule type" value="Genomic_DNA"/>
</dbReference>
<dbReference type="Proteomes" id="UP001519460">
    <property type="component" value="Unassembled WGS sequence"/>
</dbReference>
<organism evidence="2 3">
    <name type="scientific">Batillaria attramentaria</name>
    <dbReference type="NCBI Taxonomy" id="370345"/>
    <lineage>
        <taxon>Eukaryota</taxon>
        <taxon>Metazoa</taxon>
        <taxon>Spiralia</taxon>
        <taxon>Lophotrochozoa</taxon>
        <taxon>Mollusca</taxon>
        <taxon>Gastropoda</taxon>
        <taxon>Caenogastropoda</taxon>
        <taxon>Sorbeoconcha</taxon>
        <taxon>Cerithioidea</taxon>
        <taxon>Batillariidae</taxon>
        <taxon>Batillaria</taxon>
    </lineage>
</organism>